<reference evidence="2 3" key="1">
    <citation type="journal article" date="2024" name="Commun. Biol.">
        <title>Comparative genomic analysis of thermophilic fungi reveals convergent evolutionary adaptations and gene losses.</title>
        <authorList>
            <person name="Steindorff A.S."/>
            <person name="Aguilar-Pontes M.V."/>
            <person name="Robinson A.J."/>
            <person name="Andreopoulos B."/>
            <person name="LaButti K."/>
            <person name="Kuo A."/>
            <person name="Mondo S."/>
            <person name="Riley R."/>
            <person name="Otillar R."/>
            <person name="Haridas S."/>
            <person name="Lipzen A."/>
            <person name="Grimwood J."/>
            <person name="Schmutz J."/>
            <person name="Clum A."/>
            <person name="Reid I.D."/>
            <person name="Moisan M.C."/>
            <person name="Butler G."/>
            <person name="Nguyen T.T.M."/>
            <person name="Dewar K."/>
            <person name="Conant G."/>
            <person name="Drula E."/>
            <person name="Henrissat B."/>
            <person name="Hansel C."/>
            <person name="Singer S."/>
            <person name="Hutchinson M.I."/>
            <person name="de Vries R.P."/>
            <person name="Natvig D.O."/>
            <person name="Powell A.J."/>
            <person name="Tsang A."/>
            <person name="Grigoriev I.V."/>
        </authorList>
    </citation>
    <scope>NUCLEOTIDE SEQUENCE [LARGE SCALE GENOMIC DNA]</scope>
    <source>
        <strain evidence="2 3">CBS 494.80</strain>
    </source>
</reference>
<feature type="region of interest" description="Disordered" evidence="1">
    <location>
        <begin position="440"/>
        <end position="464"/>
    </location>
</feature>
<feature type="compositionally biased region" description="Basic and acidic residues" evidence="1">
    <location>
        <begin position="1306"/>
        <end position="1315"/>
    </location>
</feature>
<proteinExistence type="predicted"/>
<feature type="compositionally biased region" description="Basic residues" evidence="1">
    <location>
        <begin position="11"/>
        <end position="29"/>
    </location>
</feature>
<evidence type="ECO:0000256" key="1">
    <source>
        <dbReference type="SAM" id="MobiDB-lite"/>
    </source>
</evidence>
<feature type="region of interest" description="Disordered" evidence="1">
    <location>
        <begin position="305"/>
        <end position="370"/>
    </location>
</feature>
<feature type="compositionally biased region" description="Polar residues" evidence="1">
    <location>
        <begin position="359"/>
        <end position="370"/>
    </location>
</feature>
<feature type="region of interest" description="Disordered" evidence="1">
    <location>
        <begin position="1053"/>
        <end position="1073"/>
    </location>
</feature>
<feature type="compositionally biased region" description="Basic and acidic residues" evidence="1">
    <location>
        <begin position="443"/>
        <end position="464"/>
    </location>
</feature>
<feature type="compositionally biased region" description="Low complexity" evidence="1">
    <location>
        <begin position="53"/>
        <end position="66"/>
    </location>
</feature>
<feature type="compositionally biased region" description="Basic and acidic residues" evidence="1">
    <location>
        <begin position="1246"/>
        <end position="1279"/>
    </location>
</feature>
<dbReference type="Proteomes" id="UP001595075">
    <property type="component" value="Unassembled WGS sequence"/>
</dbReference>
<feature type="compositionally biased region" description="Low complexity" evidence="1">
    <location>
        <begin position="1"/>
        <end position="10"/>
    </location>
</feature>
<protein>
    <submittedName>
        <fullName evidence="2">Uncharacterized protein</fullName>
    </submittedName>
</protein>
<feature type="region of interest" description="Disordered" evidence="1">
    <location>
        <begin position="128"/>
        <end position="153"/>
    </location>
</feature>
<feature type="region of interest" description="Disordered" evidence="1">
    <location>
        <begin position="174"/>
        <end position="201"/>
    </location>
</feature>
<organism evidence="2 3">
    <name type="scientific">Oculimacula yallundae</name>
    <dbReference type="NCBI Taxonomy" id="86028"/>
    <lineage>
        <taxon>Eukaryota</taxon>
        <taxon>Fungi</taxon>
        <taxon>Dikarya</taxon>
        <taxon>Ascomycota</taxon>
        <taxon>Pezizomycotina</taxon>
        <taxon>Leotiomycetes</taxon>
        <taxon>Helotiales</taxon>
        <taxon>Ploettnerulaceae</taxon>
        <taxon>Oculimacula</taxon>
    </lineage>
</organism>
<sequence>MNSNTTTKPSSKTKSKHTWRRRISFRSRSKASSTPTSTHTSRYSSTISNTQYSLNSTSASSLSGTTQDKQGEDPSIPLIQITSASTLASSSSKTSHNNKIPLKEEPEPSIQDSYKRQSVTGFLTIPIPDSAQRIPNKPSLPSTKNKPARKYDNGERIGMDFSILRELRESVQRFREEHEKREDVERKEGRDGKGSKLDFDALRELRESVQKAKEEEAEDQKTSFRLTPRRRIIGVRRDPDSGAETDKGFLAAGEVQGSSSIEDLLASRILSNVSHRKTESDPSGLHSNVGERFAMDFSALKAMMGEAGGRPESGSGSDSGRYLRPRIQIGVRPSLDESDGVIKKDELKPNLKDSHDDVSISSKTKTKPCSGNEMQITRTIAGNSKIPWSFGNQTGKRSKRTSRQPGVSESILRRRLRPLFTKLDFLLPGGQVVLISHNGEPVSTEKADKIQAEKSPRQKKGAEERLVINKNDLPFDTNLRDCRKSVEIGISLDNMEVSSQSAEIVESDSLPDDGEVRWAARSENVEMNDWWAAKRNLNGKERESSFMNADTKIRLSNHFEHAGNKAVVEIKEEYYMSSSKQSLPLLSHLVGPLSLSPFKKEEEEKNTSDGKFDLDVYIDISNLQYPSPKTQFEILTSYCTSIRKNFSENEVTSDQRTAVEEFLVGILDVTILEDGQEFGLEGMTSGSILALKEGIEEASGKGHKKRDSGVELDGDVEPTITTTKKKFKRSSLELLVRDALSVSDSHSPLAASLSSEILLPHHPKKSHPIFPPLLENQPSRLPEVAKTQTNIPTPIETQVQNTISIPTPSSRAWRYLTQRFIIAKESLSEELLNKTWKILISETKNSDTQPPPRQKGIVGTKFLETEQQPDLPLDFDFLTSLQDFQFRIHHAENGGGEIDPIALAAELSYKLLTLSNSPRLSTSILSSTPSQVSSLEAKYESQMVILAKLFINAILLRYLGIVIPFHPVSKFDEILKSAITRNHDPQDERNVEGQNKPWAEIAILILSQCVLVVEEIHDILIANPAHESQTEDKEEDDVVSLILKDIFYSTDLDSDVDPPKSPTKHPKEDADTEPEYWETLLISTYATSDPDQDTNPGGIIAFESLYQKSQSPEPKPKINSVVGDSEPEYWELALIALYFRFPPPNFHDHLSHFTSLTQTCWWPIPAYEPHISPNSYPNPPPKRRHPHHVIAHLLSMPSWLVSSSSSSTSASEPLRLSSFSTDLATDLSTAYPHRYSMKGRLLSLQSKHEGKSKSKSKGEEEVKKAEKQAEKQTKKETNKQAEAGPGSDEDENRPIPAAPANQQTGFEERARWLFR</sequence>
<feature type="region of interest" description="Disordered" evidence="1">
    <location>
        <begin position="1"/>
        <end position="113"/>
    </location>
</feature>
<evidence type="ECO:0000313" key="3">
    <source>
        <dbReference type="Proteomes" id="UP001595075"/>
    </source>
</evidence>
<feature type="compositionally biased region" description="Low complexity" evidence="1">
    <location>
        <begin position="82"/>
        <end position="95"/>
    </location>
</feature>
<keyword evidence="3" id="KW-1185">Reference proteome</keyword>
<feature type="region of interest" description="Disordered" evidence="1">
    <location>
        <begin position="385"/>
        <end position="409"/>
    </location>
</feature>
<feature type="region of interest" description="Disordered" evidence="1">
    <location>
        <begin position="1241"/>
        <end position="1315"/>
    </location>
</feature>
<accession>A0ABR4CSG0</accession>
<evidence type="ECO:0000313" key="2">
    <source>
        <dbReference type="EMBL" id="KAL2072703.1"/>
    </source>
</evidence>
<comment type="caution">
    <text evidence="2">The sequence shown here is derived from an EMBL/GenBank/DDBJ whole genome shotgun (WGS) entry which is preliminary data.</text>
</comment>
<feature type="compositionally biased region" description="Polar residues" evidence="1">
    <location>
        <begin position="30"/>
        <end position="52"/>
    </location>
</feature>
<gene>
    <name evidence="2" type="ORF">VTL71DRAFT_12046</name>
</gene>
<feature type="compositionally biased region" description="Basic and acidic residues" evidence="1">
    <location>
        <begin position="340"/>
        <end position="358"/>
    </location>
</feature>
<name>A0ABR4CSG0_9HELO</name>
<dbReference type="EMBL" id="JAZHXI010000004">
    <property type="protein sequence ID" value="KAL2072703.1"/>
    <property type="molecule type" value="Genomic_DNA"/>
</dbReference>